<keyword evidence="4" id="KW-0677">Repeat</keyword>
<dbReference type="PANTHER" id="PTHR14773:SF0">
    <property type="entry name" value="WD REPEAT-CONTAINING PROTEIN 76"/>
    <property type="match status" value="1"/>
</dbReference>
<evidence type="ECO:0000256" key="6">
    <source>
        <dbReference type="ARBA" id="ARBA00023125"/>
    </source>
</evidence>
<evidence type="ECO:0000256" key="3">
    <source>
        <dbReference type="ARBA" id="ARBA00022574"/>
    </source>
</evidence>
<evidence type="ECO:0000256" key="8">
    <source>
        <dbReference type="RuleBase" id="RU365004"/>
    </source>
</evidence>
<reference evidence="10 11" key="1">
    <citation type="journal article" date="2014" name="PLoS Genet.">
        <title>Analysis of the Phlebiopsis gigantea genome, transcriptome and secretome provides insight into its pioneer colonization strategies of wood.</title>
        <authorList>
            <person name="Hori C."/>
            <person name="Ishida T."/>
            <person name="Igarashi K."/>
            <person name="Samejima M."/>
            <person name="Suzuki H."/>
            <person name="Master E."/>
            <person name="Ferreira P."/>
            <person name="Ruiz-Duenas F.J."/>
            <person name="Held B."/>
            <person name="Canessa P."/>
            <person name="Larrondo L.F."/>
            <person name="Schmoll M."/>
            <person name="Druzhinina I.S."/>
            <person name="Kubicek C.P."/>
            <person name="Gaskell J.A."/>
            <person name="Kersten P."/>
            <person name="St John F."/>
            <person name="Glasner J."/>
            <person name="Sabat G."/>
            <person name="Splinter BonDurant S."/>
            <person name="Syed K."/>
            <person name="Yadav J."/>
            <person name="Mgbeahuruike A.C."/>
            <person name="Kovalchuk A."/>
            <person name="Asiegbu F.O."/>
            <person name="Lackner G."/>
            <person name="Hoffmeister D."/>
            <person name="Rencoret J."/>
            <person name="Gutierrez A."/>
            <person name="Sun H."/>
            <person name="Lindquist E."/>
            <person name="Barry K."/>
            <person name="Riley R."/>
            <person name="Grigoriev I.V."/>
            <person name="Henrissat B."/>
            <person name="Kues U."/>
            <person name="Berka R.M."/>
            <person name="Martinez A.T."/>
            <person name="Covert S.F."/>
            <person name="Blanchette R.A."/>
            <person name="Cullen D."/>
        </authorList>
    </citation>
    <scope>NUCLEOTIDE SEQUENCE [LARGE SCALE GENOMIC DNA]</scope>
    <source>
        <strain evidence="10 11">11061_1 CR5-6</strain>
    </source>
</reference>
<evidence type="ECO:0000313" key="10">
    <source>
        <dbReference type="EMBL" id="KIP08174.1"/>
    </source>
</evidence>
<dbReference type="PROSITE" id="PS00678">
    <property type="entry name" value="WD_REPEATS_1"/>
    <property type="match status" value="1"/>
</dbReference>
<dbReference type="SUPFAM" id="SSF50978">
    <property type="entry name" value="WD40 repeat-like"/>
    <property type="match status" value="1"/>
</dbReference>
<dbReference type="InterPro" id="IPR015943">
    <property type="entry name" value="WD40/YVTN_repeat-like_dom_sf"/>
</dbReference>
<comment type="similarity">
    <text evidence="1 8">Belongs to the WD repeat DDB2/WDR76 family.</text>
</comment>
<dbReference type="GO" id="GO:0005634">
    <property type="term" value="C:nucleus"/>
    <property type="evidence" value="ECO:0007669"/>
    <property type="project" value="TreeGrafter"/>
</dbReference>
<keyword evidence="3 7" id="KW-0853">WD repeat</keyword>
<dbReference type="InterPro" id="IPR050853">
    <property type="entry name" value="WD_repeat_DNA-damage-binding"/>
</dbReference>
<feature type="repeat" description="WD" evidence="7">
    <location>
        <begin position="447"/>
        <end position="481"/>
    </location>
</feature>
<dbReference type="GO" id="GO:2000001">
    <property type="term" value="P:regulation of DNA damage checkpoint"/>
    <property type="evidence" value="ECO:0007669"/>
    <property type="project" value="TreeGrafter"/>
</dbReference>
<dbReference type="InterPro" id="IPR001680">
    <property type="entry name" value="WD40_rpt"/>
</dbReference>
<dbReference type="PROSITE" id="PS50294">
    <property type="entry name" value="WD_REPEATS_REGION"/>
    <property type="match status" value="1"/>
</dbReference>
<protein>
    <recommendedName>
        <fullName evidence="2 8">DNA damage-binding protein CMR1</fullName>
    </recommendedName>
</protein>
<dbReference type="InterPro" id="IPR019775">
    <property type="entry name" value="WD40_repeat_CS"/>
</dbReference>
<name>A0A0C3NSG8_PHLG1</name>
<keyword evidence="11" id="KW-1185">Reference proteome</keyword>
<dbReference type="GO" id="GO:0003677">
    <property type="term" value="F:DNA binding"/>
    <property type="evidence" value="ECO:0007669"/>
    <property type="project" value="UniProtKB-UniRule"/>
</dbReference>
<dbReference type="HOGENOM" id="CLU_017019_1_0_1"/>
<comment type="function">
    <text evidence="8">DNA-binding protein that binds to both single- and double-stranded DNA. Binds preferentially to UV-damaged DNA. May be involved in DNA-metabolic processes.</text>
</comment>
<evidence type="ECO:0000256" key="4">
    <source>
        <dbReference type="ARBA" id="ARBA00022737"/>
    </source>
</evidence>
<evidence type="ECO:0000256" key="9">
    <source>
        <dbReference type="SAM" id="MobiDB-lite"/>
    </source>
</evidence>
<gene>
    <name evidence="10" type="ORF">PHLGIDRAFT_23699</name>
</gene>
<feature type="region of interest" description="Disordered" evidence="9">
    <location>
        <begin position="77"/>
        <end position="129"/>
    </location>
</feature>
<dbReference type="InterPro" id="IPR036322">
    <property type="entry name" value="WD40_repeat_dom_sf"/>
</dbReference>
<evidence type="ECO:0000313" key="11">
    <source>
        <dbReference type="Proteomes" id="UP000053257"/>
    </source>
</evidence>
<proteinExistence type="inferred from homology"/>
<dbReference type="OrthoDB" id="9890280at2759"/>
<dbReference type="EMBL" id="KN840484">
    <property type="protein sequence ID" value="KIP08174.1"/>
    <property type="molecule type" value="Genomic_DNA"/>
</dbReference>
<organism evidence="10 11">
    <name type="scientific">Phlebiopsis gigantea (strain 11061_1 CR5-6)</name>
    <name type="common">White-rot fungus</name>
    <name type="synonym">Peniophora gigantea</name>
    <dbReference type="NCBI Taxonomy" id="745531"/>
    <lineage>
        <taxon>Eukaryota</taxon>
        <taxon>Fungi</taxon>
        <taxon>Dikarya</taxon>
        <taxon>Basidiomycota</taxon>
        <taxon>Agaricomycotina</taxon>
        <taxon>Agaricomycetes</taxon>
        <taxon>Polyporales</taxon>
        <taxon>Phanerochaetaceae</taxon>
        <taxon>Phlebiopsis</taxon>
    </lineage>
</organism>
<keyword evidence="5 8" id="KW-0227">DNA damage</keyword>
<evidence type="ECO:0000256" key="2">
    <source>
        <dbReference type="ARBA" id="ARBA00021132"/>
    </source>
</evidence>
<dbReference type="Pfam" id="PF00400">
    <property type="entry name" value="WD40"/>
    <property type="match status" value="2"/>
</dbReference>
<accession>A0A0C3NSG8</accession>
<dbReference type="PROSITE" id="PS50082">
    <property type="entry name" value="WD_REPEATS_2"/>
    <property type="match status" value="1"/>
</dbReference>
<dbReference type="GO" id="GO:0006974">
    <property type="term" value="P:DNA damage response"/>
    <property type="evidence" value="ECO:0007669"/>
    <property type="project" value="UniProtKB-KW"/>
</dbReference>
<evidence type="ECO:0000256" key="5">
    <source>
        <dbReference type="ARBA" id="ARBA00022763"/>
    </source>
</evidence>
<dbReference type="SMART" id="SM00320">
    <property type="entry name" value="WD40"/>
    <property type="match status" value="5"/>
</dbReference>
<dbReference type="STRING" id="745531.A0A0C3NSG8"/>
<evidence type="ECO:0000256" key="1">
    <source>
        <dbReference type="ARBA" id="ARBA00005434"/>
    </source>
</evidence>
<dbReference type="AlphaFoldDB" id="A0A0C3NSG8"/>
<dbReference type="Gene3D" id="2.130.10.10">
    <property type="entry name" value="YVTN repeat-like/Quinoprotein amine dehydrogenase"/>
    <property type="match status" value="1"/>
</dbReference>
<dbReference type="Proteomes" id="UP000053257">
    <property type="component" value="Unassembled WGS sequence"/>
</dbReference>
<keyword evidence="6 8" id="KW-0238">DNA-binding</keyword>
<sequence length="590" mass="67037">MAGNGRGATCLIHPGIRFLATYFGHFSSSREHHPDIKPGIGNMSDFEDEREANIARNRALLAEFDVSLDVPKTVVKEKGKAKPVQPAKKRVKRDVKPVLPVRQSTRLRRTAPDPNETPEKKRKREQEEELLRQKLEQEKLELEEHARQAKKPRHESLEMYAHLEDQDAPEVMALTSTLQETIKTANPRRVGDMKSYLYDEERHTTAVDELKEKMRKLKIVSRAKVTRERVYSAAYHPEITKDLIFFGDKHGSLGIWDARAPKEEVDEDGNAAAQDDGEGGKSWRIQLHWPSTSRSSISSIKFDPTDAHSVYTSSYDGTIRHTSFVSAISQELYHDESALPTSLDLPPHGYEMWISDTNGGVTHLDLREDKSKARWYQLSEDKIGCVSINPVFPHLFLTASNSRMLRIWDARKLQSMPVKGSGPWEINADIIEEFGETKKGKCTLRGEWKHGKSATAGYWDPHGRRIVSTSYDDTIRIWDIKPEFMTKDAEFPTSRPAHQFHHNCQTGKWVTLLRAQWSPNIDAYPHFTIGNMDRSLDIRSWKGELIVKLMDKTKITAVQAVTCSHPSIVERAASGNASGRCVLWAPESDS</sequence>
<dbReference type="PANTHER" id="PTHR14773">
    <property type="entry name" value="WD REPEAT-CONTAINING PROTEIN 76"/>
    <property type="match status" value="1"/>
</dbReference>
<evidence type="ECO:0000256" key="7">
    <source>
        <dbReference type="PROSITE-ProRule" id="PRU00221"/>
    </source>
</evidence>